<comment type="caution">
    <text evidence="2">The sequence shown here is derived from an EMBL/GenBank/DDBJ whole genome shotgun (WGS) entry which is preliminary data.</text>
</comment>
<feature type="domain" description="YcgL" evidence="1">
    <location>
        <begin position="1"/>
        <end position="81"/>
    </location>
</feature>
<name>A0A839F1K0_9GAMM</name>
<accession>A0A839F1K0</accession>
<dbReference type="PANTHER" id="PTHR38109">
    <property type="entry name" value="PROTEIN YCGL"/>
    <property type="match status" value="1"/>
</dbReference>
<dbReference type="EMBL" id="JACGXL010000002">
    <property type="protein sequence ID" value="MBA8887749.1"/>
    <property type="molecule type" value="Genomic_DNA"/>
</dbReference>
<evidence type="ECO:0000259" key="1">
    <source>
        <dbReference type="PROSITE" id="PS51648"/>
    </source>
</evidence>
<sequence>MRCFVHKSLRKADTYVYLREPDGAALPVALRESLGPLQQVLELELLPTRRLAQADTARVLEALEQHGYYLQLPPPPQSGGA</sequence>
<dbReference type="AlphaFoldDB" id="A0A839F1K0"/>
<reference evidence="2 3" key="1">
    <citation type="submission" date="2020-07" db="EMBL/GenBank/DDBJ databases">
        <title>Genomic Encyclopedia of Type Strains, Phase IV (KMG-V): Genome sequencing to study the core and pangenomes of soil and plant-associated prokaryotes.</title>
        <authorList>
            <person name="Whitman W."/>
        </authorList>
    </citation>
    <scope>NUCLEOTIDE SEQUENCE [LARGE SCALE GENOMIC DNA]</scope>
    <source>
        <strain evidence="2 3">RH2WT43</strain>
    </source>
</reference>
<dbReference type="RefSeq" id="WP_182530791.1">
    <property type="nucleotide sequence ID" value="NZ_JACGXL010000002.1"/>
</dbReference>
<dbReference type="PANTHER" id="PTHR38109:SF1">
    <property type="entry name" value="PROTEIN YCGL"/>
    <property type="match status" value="1"/>
</dbReference>
<dbReference type="Gene3D" id="3.10.510.20">
    <property type="entry name" value="YcgL domain"/>
    <property type="match status" value="1"/>
</dbReference>
<dbReference type="Pfam" id="PF05166">
    <property type="entry name" value="YcgL"/>
    <property type="match status" value="1"/>
</dbReference>
<dbReference type="InterPro" id="IPR038068">
    <property type="entry name" value="YcgL-like_sf"/>
</dbReference>
<dbReference type="InterPro" id="IPR027354">
    <property type="entry name" value="YcgL_dom"/>
</dbReference>
<evidence type="ECO:0000313" key="2">
    <source>
        <dbReference type="EMBL" id="MBA8887749.1"/>
    </source>
</evidence>
<dbReference type="SUPFAM" id="SSF160191">
    <property type="entry name" value="YcgL-like"/>
    <property type="match status" value="1"/>
</dbReference>
<protein>
    <recommendedName>
        <fullName evidence="1">YcgL domain-containing protein</fullName>
    </recommendedName>
</protein>
<evidence type="ECO:0000313" key="3">
    <source>
        <dbReference type="Proteomes" id="UP000550401"/>
    </source>
</evidence>
<dbReference type="PROSITE" id="PS51648">
    <property type="entry name" value="YCGL"/>
    <property type="match status" value="1"/>
</dbReference>
<proteinExistence type="predicted"/>
<keyword evidence="3" id="KW-1185">Reference proteome</keyword>
<organism evidence="2 3">
    <name type="scientific">Dokdonella fugitiva</name>
    <dbReference type="NCBI Taxonomy" id="328517"/>
    <lineage>
        <taxon>Bacteria</taxon>
        <taxon>Pseudomonadati</taxon>
        <taxon>Pseudomonadota</taxon>
        <taxon>Gammaproteobacteria</taxon>
        <taxon>Lysobacterales</taxon>
        <taxon>Rhodanobacteraceae</taxon>
        <taxon>Dokdonella</taxon>
    </lineage>
</organism>
<dbReference type="Proteomes" id="UP000550401">
    <property type="component" value="Unassembled WGS sequence"/>
</dbReference>
<gene>
    <name evidence="2" type="ORF">FHW12_001963</name>
</gene>